<accession>J9QQR5</accession>
<dbReference type="Proteomes" id="UP000167073">
    <property type="component" value="Segment"/>
</dbReference>
<keyword evidence="2" id="KW-1185">Reference proteome</keyword>
<proteinExistence type="predicted"/>
<dbReference type="KEGG" id="vg:26887595"/>
<reference evidence="1 2" key="1">
    <citation type="journal article" date="2012" name="Virology">
        <title>Analysis of the genome of leporid herpesvirus 4.</title>
        <authorList>
            <person name="Babra B."/>
            <person name="Watson G."/>
            <person name="Xu W."/>
            <person name="Jeffrey B.M."/>
            <person name="Xu J.R."/>
            <person name="Rockey D.D."/>
            <person name="Rohrmann G.F."/>
            <person name="Jin L."/>
        </authorList>
    </citation>
    <scope>NUCLEOTIDE SEQUENCE [LARGE SCALE GENOMIC DNA]</scope>
    <source>
        <strain evidence="1">LHV4012612</strain>
    </source>
</reference>
<dbReference type="GeneID" id="26887595"/>
<evidence type="ECO:0000313" key="1">
    <source>
        <dbReference type="EMBL" id="AFR32441.1"/>
    </source>
</evidence>
<dbReference type="RefSeq" id="YP_009230130.1">
    <property type="nucleotide sequence ID" value="NC_029311.1"/>
</dbReference>
<organism evidence="1 2">
    <name type="scientific">Leporid alphaherpesvirus 4</name>
    <dbReference type="NCBI Taxonomy" id="481315"/>
    <lineage>
        <taxon>Viruses</taxon>
        <taxon>Duplodnaviria</taxon>
        <taxon>Heunggongvirae</taxon>
        <taxon>Peploviricota</taxon>
        <taxon>Herviviricetes</taxon>
        <taxon>Herpesvirales</taxon>
        <taxon>Orthoherpesviridae</taxon>
        <taxon>Alphaherpesvirinae</taxon>
        <taxon>Simplexvirus</taxon>
        <taxon>Simplexvirus leporidalpha4</taxon>
    </lineage>
</organism>
<evidence type="ECO:0000313" key="2">
    <source>
        <dbReference type="Proteomes" id="UP000167073"/>
    </source>
</evidence>
<dbReference type="EMBL" id="JQ596859">
    <property type="protein sequence ID" value="AFR32441.1"/>
    <property type="molecule type" value="Genomic_DNA"/>
</dbReference>
<sequence>MPRPNEDGPVSNEDGPVSWKAPLVGCCLYGKHTRQSARKQFIGVCYLGKWFVVANTYITTPTVIHATQIQ</sequence>
<name>J9QQR5_9ALPH</name>
<protein>
    <submittedName>
        <fullName evidence="1">Uncharacterized protein</fullName>
    </submittedName>
</protein>